<feature type="domain" description="Cytochrome c oxidase subunit IV bacterial aa3 type" evidence="2">
    <location>
        <begin position="9"/>
        <end position="40"/>
    </location>
</feature>
<dbReference type="RefSeq" id="WP_136496804.1">
    <property type="nucleotide sequence ID" value="NZ_CP046052.1"/>
</dbReference>
<dbReference type="EMBL" id="CP046052">
    <property type="protein sequence ID" value="QGM46572.1"/>
    <property type="molecule type" value="Genomic_DNA"/>
</dbReference>
<evidence type="ECO:0000256" key="1">
    <source>
        <dbReference type="SAM" id="Phobius"/>
    </source>
</evidence>
<feature type="transmembrane region" description="Helical" evidence="1">
    <location>
        <begin position="20"/>
        <end position="43"/>
    </location>
</feature>
<dbReference type="OrthoDB" id="9812071at2"/>
<gene>
    <name evidence="3" type="ORF">H2LOC_013190</name>
</gene>
<dbReference type="InterPro" id="IPR012422">
    <property type="entry name" value="Cyt_c_oxidase_su4_bac-aa3"/>
</dbReference>
<accession>A0A6B8KG29</accession>
<keyword evidence="4" id="KW-1185">Reference proteome</keyword>
<dbReference type="Proteomes" id="UP000309061">
    <property type="component" value="Chromosome"/>
</dbReference>
<dbReference type="InterPro" id="IPR036596">
    <property type="entry name" value="Cyt-C_aa3_sf"/>
</dbReference>
<keyword evidence="1" id="KW-1133">Transmembrane helix</keyword>
<proteinExistence type="predicted"/>
<keyword evidence="1" id="KW-0812">Transmembrane</keyword>
<evidence type="ECO:0000313" key="3">
    <source>
        <dbReference type="EMBL" id="QGM46572.1"/>
    </source>
</evidence>
<protein>
    <submittedName>
        <fullName evidence="3">Aa3-type cytochrome c oxidase subunit IV</fullName>
    </submittedName>
</protein>
<dbReference type="KEGG" id="mhey:H2LOC_013190"/>
<reference evidence="3 4" key="1">
    <citation type="submission" date="2019-11" db="EMBL/GenBank/DDBJ databases">
        <title>The genome sequence of Methylocystis heyeri.</title>
        <authorList>
            <person name="Oshkin I.Y."/>
            <person name="Miroshnikov K."/>
            <person name="Dedysh S.N."/>
        </authorList>
    </citation>
    <scope>NUCLEOTIDE SEQUENCE [LARGE SCALE GENOMIC DNA]</scope>
    <source>
        <strain evidence="3 4">H2</strain>
    </source>
</reference>
<keyword evidence="1" id="KW-0472">Membrane</keyword>
<sequence>MSSTDAMGDFNEHLKTYKGFLNLLTYSAAGTVALLVILFFSLAR</sequence>
<dbReference type="Pfam" id="PF07835">
    <property type="entry name" value="COX4_pro_2"/>
    <property type="match status" value="1"/>
</dbReference>
<evidence type="ECO:0000259" key="2">
    <source>
        <dbReference type="Pfam" id="PF07835"/>
    </source>
</evidence>
<evidence type="ECO:0000313" key="4">
    <source>
        <dbReference type="Proteomes" id="UP000309061"/>
    </source>
</evidence>
<dbReference type="AlphaFoldDB" id="A0A6B8KG29"/>
<organism evidence="3 4">
    <name type="scientific">Methylocystis heyeri</name>
    <dbReference type="NCBI Taxonomy" id="391905"/>
    <lineage>
        <taxon>Bacteria</taxon>
        <taxon>Pseudomonadati</taxon>
        <taxon>Pseudomonadota</taxon>
        <taxon>Alphaproteobacteria</taxon>
        <taxon>Hyphomicrobiales</taxon>
        <taxon>Methylocystaceae</taxon>
        <taxon>Methylocystis</taxon>
    </lineage>
</organism>
<name>A0A6B8KG29_9HYPH</name>
<dbReference type="Gene3D" id="1.20.5.160">
    <property type="entry name" value="Bacterial aa3 type cytochrome c oxidase subunit IV"/>
    <property type="match status" value="1"/>
</dbReference>
<dbReference type="SUPFAM" id="SSF81469">
    <property type="entry name" value="Bacterial aa3 type cytochrome c oxidase subunit IV"/>
    <property type="match status" value="1"/>
</dbReference>